<evidence type="ECO:0000256" key="3">
    <source>
        <dbReference type="ARBA" id="ARBA00022692"/>
    </source>
</evidence>
<dbReference type="GO" id="GO:0000316">
    <property type="term" value="P:sulfite transmembrane transport"/>
    <property type="evidence" value="ECO:0007669"/>
    <property type="project" value="EnsemblFungi"/>
</dbReference>
<dbReference type="GO" id="GO:0015116">
    <property type="term" value="F:sulfate transmembrane transporter activity"/>
    <property type="evidence" value="ECO:0007669"/>
    <property type="project" value="EnsemblFungi"/>
</dbReference>
<feature type="domain" description="Major facilitator superfamily (MFS) profile" evidence="8">
    <location>
        <begin position="108"/>
        <end position="542"/>
    </location>
</feature>
<dbReference type="SUPFAM" id="SSF103473">
    <property type="entry name" value="MFS general substrate transporter"/>
    <property type="match status" value="1"/>
</dbReference>
<keyword evidence="5 7" id="KW-0472">Membrane</keyword>
<name>A0A0D2G698_9EURO</name>
<proteinExistence type="predicted"/>
<dbReference type="PANTHER" id="PTHR43791:SF14">
    <property type="entry name" value="MFS GENERAL SUBSTRATE TRANSPORTER"/>
    <property type="match status" value="1"/>
</dbReference>
<dbReference type="PROSITE" id="PS50850">
    <property type="entry name" value="MFS"/>
    <property type="match status" value="1"/>
</dbReference>
<evidence type="ECO:0000313" key="9">
    <source>
        <dbReference type="EMBL" id="KIX10472.1"/>
    </source>
</evidence>
<feature type="compositionally biased region" description="Polar residues" evidence="6">
    <location>
        <begin position="52"/>
        <end position="68"/>
    </location>
</feature>
<dbReference type="InterPro" id="IPR011701">
    <property type="entry name" value="MFS"/>
</dbReference>
<reference evidence="9 10" key="1">
    <citation type="submission" date="2015-01" db="EMBL/GenBank/DDBJ databases">
        <title>The Genome Sequence of Rhinocladiella mackenzie CBS 650.93.</title>
        <authorList>
            <consortium name="The Broad Institute Genomics Platform"/>
            <person name="Cuomo C."/>
            <person name="de Hoog S."/>
            <person name="Gorbushina A."/>
            <person name="Stielow B."/>
            <person name="Teixiera M."/>
            <person name="Abouelleil A."/>
            <person name="Chapman S.B."/>
            <person name="Priest M."/>
            <person name="Young S.K."/>
            <person name="Wortman J."/>
            <person name="Nusbaum C."/>
            <person name="Birren B."/>
        </authorList>
    </citation>
    <scope>NUCLEOTIDE SEQUENCE [LARGE SCALE GENOMIC DNA]</scope>
    <source>
        <strain evidence="9 10">CBS 650.93</strain>
    </source>
</reference>
<dbReference type="AlphaFoldDB" id="A0A0D2G698"/>
<dbReference type="VEuPathDB" id="FungiDB:Z518_01555"/>
<feature type="transmembrane region" description="Helical" evidence="7">
    <location>
        <begin position="270"/>
        <end position="291"/>
    </location>
</feature>
<evidence type="ECO:0000256" key="2">
    <source>
        <dbReference type="ARBA" id="ARBA00022448"/>
    </source>
</evidence>
<evidence type="ECO:0000313" key="10">
    <source>
        <dbReference type="Proteomes" id="UP000053617"/>
    </source>
</evidence>
<keyword evidence="2" id="KW-0813">Transport</keyword>
<dbReference type="GO" id="GO:0016020">
    <property type="term" value="C:membrane"/>
    <property type="evidence" value="ECO:0007669"/>
    <property type="project" value="UniProtKB-SubCell"/>
</dbReference>
<evidence type="ECO:0000256" key="1">
    <source>
        <dbReference type="ARBA" id="ARBA00004141"/>
    </source>
</evidence>
<evidence type="ECO:0000256" key="4">
    <source>
        <dbReference type="ARBA" id="ARBA00022989"/>
    </source>
</evidence>
<evidence type="ECO:0000259" key="8">
    <source>
        <dbReference type="PROSITE" id="PS50850"/>
    </source>
</evidence>
<dbReference type="GeneID" id="25289626"/>
<dbReference type="InterPro" id="IPR036259">
    <property type="entry name" value="MFS_trans_sf"/>
</dbReference>
<gene>
    <name evidence="9" type="ORF">Z518_01555</name>
</gene>
<dbReference type="RefSeq" id="XP_013277608.1">
    <property type="nucleotide sequence ID" value="XM_013422154.1"/>
</dbReference>
<feature type="compositionally biased region" description="Basic and acidic residues" evidence="6">
    <location>
        <begin position="7"/>
        <end position="30"/>
    </location>
</feature>
<feature type="transmembrane region" description="Helical" evidence="7">
    <location>
        <begin position="396"/>
        <end position="415"/>
    </location>
</feature>
<dbReference type="Gene3D" id="1.20.1250.20">
    <property type="entry name" value="MFS general substrate transporter like domains"/>
    <property type="match status" value="2"/>
</dbReference>
<dbReference type="Pfam" id="PF07690">
    <property type="entry name" value="MFS_1"/>
    <property type="match status" value="1"/>
</dbReference>
<dbReference type="OrthoDB" id="1935484at2759"/>
<dbReference type="HOGENOM" id="CLU_001265_2_0_1"/>
<evidence type="ECO:0000256" key="7">
    <source>
        <dbReference type="SAM" id="Phobius"/>
    </source>
</evidence>
<keyword evidence="10" id="KW-1185">Reference proteome</keyword>
<keyword evidence="4 7" id="KW-1133">Transmembrane helix</keyword>
<protein>
    <recommendedName>
        <fullName evidence="8">Major facilitator superfamily (MFS) profile domain-containing protein</fullName>
    </recommendedName>
</protein>
<dbReference type="EMBL" id="KN847475">
    <property type="protein sequence ID" value="KIX10472.1"/>
    <property type="molecule type" value="Genomic_DNA"/>
</dbReference>
<comment type="subcellular location">
    <subcellularLocation>
        <location evidence="1">Membrane</location>
        <topology evidence="1">Multi-pass membrane protein</topology>
    </subcellularLocation>
</comment>
<accession>A0A0D2G698</accession>
<dbReference type="FunFam" id="1.20.1250.20:FF:000106">
    <property type="entry name" value="MFS transporter, putative"/>
    <property type="match status" value="1"/>
</dbReference>
<feature type="region of interest" description="Disordered" evidence="6">
    <location>
        <begin position="1"/>
        <end position="70"/>
    </location>
</feature>
<evidence type="ECO:0000256" key="5">
    <source>
        <dbReference type="ARBA" id="ARBA00023136"/>
    </source>
</evidence>
<sequence length="577" mass="65865">MSNTTSERLETRCPRDEKTAISSKLPDEKNATSIRDGTITPLEADETEDNVNDSYLGSTQQHPFTNPSDAEHWATVYEKAKYEGRHRFDPSTQWDASTEKKLVRKLDIRIMVWVWIMFSSLDLIRRNINRAVSDNMLDELNMNTNDFNNGQTIYLFSFLAAELPGGLLSKKIGPDVLTPISICLWGTICACQSLVKNRTGFYLTRAFLGFSQGGFIPDMVLYMSYFWKSNELPIRLSVFWTAIPLTQIIGALLAAGFLKMRGLYDWSGWQWLFLIEGLMSIVIGLLTFLLMPPSIAETHKIFGGRATWLHGKTGWFTEREEKILVNRILRDDPSKGDMNNRQHVNLKGIWAAVKDVDLWPTYILGILAYIPFQPAANYLSLTLRNLGYTVFEANMLAVPGYFLFFVNILVVTWLSEKYRERLIFSSLSNFWVLPFIIGLLAIAPSTSPWVRYALLTGVNGEPYTHAILVGMISRNSNNVGTRAVSAAVYNMCYQFGSIIAVNVYRDSDKPYYYRGNKILVGITSANIILFFLAKLYYIRRNRQKERKWNGLSQSEREQYLSATTDTGLKKLNIRFAH</sequence>
<feature type="transmembrane region" description="Helical" evidence="7">
    <location>
        <begin position="356"/>
        <end position="376"/>
    </location>
</feature>
<feature type="transmembrane region" description="Helical" evidence="7">
    <location>
        <begin position="238"/>
        <end position="258"/>
    </location>
</feature>
<dbReference type="InterPro" id="IPR020846">
    <property type="entry name" value="MFS_dom"/>
</dbReference>
<feature type="transmembrane region" description="Helical" evidence="7">
    <location>
        <begin position="518"/>
        <end position="537"/>
    </location>
</feature>
<organism evidence="9 10">
    <name type="scientific">Rhinocladiella mackenziei CBS 650.93</name>
    <dbReference type="NCBI Taxonomy" id="1442369"/>
    <lineage>
        <taxon>Eukaryota</taxon>
        <taxon>Fungi</taxon>
        <taxon>Dikarya</taxon>
        <taxon>Ascomycota</taxon>
        <taxon>Pezizomycotina</taxon>
        <taxon>Eurotiomycetes</taxon>
        <taxon>Chaetothyriomycetidae</taxon>
        <taxon>Chaetothyriales</taxon>
        <taxon>Herpotrichiellaceae</taxon>
        <taxon>Rhinocladiella</taxon>
    </lineage>
</organism>
<evidence type="ECO:0000256" key="6">
    <source>
        <dbReference type="SAM" id="MobiDB-lite"/>
    </source>
</evidence>
<dbReference type="PANTHER" id="PTHR43791">
    <property type="entry name" value="PERMEASE-RELATED"/>
    <property type="match status" value="1"/>
</dbReference>
<keyword evidence="3 7" id="KW-0812">Transmembrane</keyword>
<dbReference type="Proteomes" id="UP000053617">
    <property type="component" value="Unassembled WGS sequence"/>
</dbReference>
<feature type="transmembrane region" description="Helical" evidence="7">
    <location>
        <begin position="422"/>
        <end position="443"/>
    </location>
</feature>